<name>A0A2P2PBB5_RHIMU</name>
<organism evidence="1">
    <name type="scientific">Rhizophora mucronata</name>
    <name type="common">Asiatic mangrove</name>
    <dbReference type="NCBI Taxonomy" id="61149"/>
    <lineage>
        <taxon>Eukaryota</taxon>
        <taxon>Viridiplantae</taxon>
        <taxon>Streptophyta</taxon>
        <taxon>Embryophyta</taxon>
        <taxon>Tracheophyta</taxon>
        <taxon>Spermatophyta</taxon>
        <taxon>Magnoliopsida</taxon>
        <taxon>eudicotyledons</taxon>
        <taxon>Gunneridae</taxon>
        <taxon>Pentapetalae</taxon>
        <taxon>rosids</taxon>
        <taxon>fabids</taxon>
        <taxon>Malpighiales</taxon>
        <taxon>Rhizophoraceae</taxon>
        <taxon>Rhizophora</taxon>
    </lineage>
</organism>
<protein>
    <submittedName>
        <fullName evidence="1">Uncharacterized protein</fullName>
    </submittedName>
</protein>
<dbReference type="AlphaFoldDB" id="A0A2P2PBB5"/>
<sequence length="38" mass="4316">MSRSVLPWNPSRCRIILLFSMIPKSCNTAMTLLMTCIS</sequence>
<accession>A0A2P2PBB5</accession>
<evidence type="ECO:0000313" key="1">
    <source>
        <dbReference type="EMBL" id="MBX52052.1"/>
    </source>
</evidence>
<proteinExistence type="predicted"/>
<dbReference type="EMBL" id="GGEC01071568">
    <property type="protein sequence ID" value="MBX52052.1"/>
    <property type="molecule type" value="Transcribed_RNA"/>
</dbReference>
<reference evidence="1" key="1">
    <citation type="submission" date="2018-02" db="EMBL/GenBank/DDBJ databases">
        <title>Rhizophora mucronata_Transcriptome.</title>
        <authorList>
            <person name="Meera S.P."/>
            <person name="Sreeshan A."/>
            <person name="Augustine A."/>
        </authorList>
    </citation>
    <scope>NUCLEOTIDE SEQUENCE</scope>
    <source>
        <tissue evidence="1">Leaf</tissue>
    </source>
</reference>